<sequence>MTALRFRLSPTQLMASDNTGRDKAPRSNPTPGIKPKRQRKKKRDGPPQFQFLTVTDPGQFKDGPAKRTVRSQAMIHTKHIEHIESERKGKQASEPAAAPAAAVPHAPSVVRGRSLEGSLANPVPPFFQRHELDPGHLRSTTWGAEPSLQIWGATNHAQHMSVLDNDLRPNMSATGARDTKTCKVVNYEQTDRHEEAVTRMLVGKLARYHQIGDGIDPFVVLPQFDNPELSALYLTRQCMRAFASDSTVKKWLPAMLSHPHILLSSTILVSTWLDMRAGCSGDSSRTAMVKAETLRMIHERITNPTTELNDSTLMVILHLLAGEMWSCNEENLRTHEAAVARFITSRGGLRSLENRAVVEVAAACCYHCDIFCEVPTLPLFHAWEPPDFVYLDDDAALPESPLFSPRSDFHTIANDASCSVHTLGILYDMRQLTDVFIAHNAGLGSVYDVEVDSPGRSSPPKVDLEARVSIIHQRLLSLPTAYQPGHASSEDWVYETCRIAALIYTTAIIMRVPFSVAADLSHHQYIPIEAESSATADIGYLPTTRPTEALYEALGRTDVANLWNNMSGVLYWVCLVGAAASRSPATMDMTAKIRLHDDAHAVWIRRCLIMVSTRTMIVLVFQHPQPVLIAQRRLLKVQELITIGPAREAI</sequence>
<protein>
    <recommendedName>
        <fullName evidence="4">Tachykinin family protein</fullName>
    </recommendedName>
</protein>
<feature type="compositionally biased region" description="Basic residues" evidence="1">
    <location>
        <begin position="34"/>
        <end position="43"/>
    </location>
</feature>
<evidence type="ECO:0000313" key="2">
    <source>
        <dbReference type="EMBL" id="KAH7089790.1"/>
    </source>
</evidence>
<feature type="region of interest" description="Disordered" evidence="1">
    <location>
        <begin position="80"/>
        <end position="107"/>
    </location>
</feature>
<gene>
    <name evidence="2" type="ORF">FB567DRAFT_521560</name>
</gene>
<evidence type="ECO:0008006" key="4">
    <source>
        <dbReference type="Google" id="ProtNLM"/>
    </source>
</evidence>
<dbReference type="AlphaFoldDB" id="A0A8K0RCP9"/>
<dbReference type="PANTHER" id="PTHR37540:SF5">
    <property type="entry name" value="TRANSCRIPTION FACTOR DOMAIN-CONTAINING PROTEIN"/>
    <property type="match status" value="1"/>
</dbReference>
<dbReference type="OrthoDB" id="415825at2759"/>
<comment type="caution">
    <text evidence="2">The sequence shown here is derived from an EMBL/GenBank/DDBJ whole genome shotgun (WGS) entry which is preliminary data.</text>
</comment>
<proteinExistence type="predicted"/>
<dbReference type="Proteomes" id="UP000813461">
    <property type="component" value="Unassembled WGS sequence"/>
</dbReference>
<organism evidence="2 3">
    <name type="scientific">Paraphoma chrysanthemicola</name>
    <dbReference type="NCBI Taxonomy" id="798071"/>
    <lineage>
        <taxon>Eukaryota</taxon>
        <taxon>Fungi</taxon>
        <taxon>Dikarya</taxon>
        <taxon>Ascomycota</taxon>
        <taxon>Pezizomycotina</taxon>
        <taxon>Dothideomycetes</taxon>
        <taxon>Pleosporomycetidae</taxon>
        <taxon>Pleosporales</taxon>
        <taxon>Pleosporineae</taxon>
        <taxon>Phaeosphaeriaceae</taxon>
        <taxon>Paraphoma</taxon>
    </lineage>
</organism>
<keyword evidence="3" id="KW-1185">Reference proteome</keyword>
<feature type="compositionally biased region" description="Polar residues" evidence="1">
    <location>
        <begin position="9"/>
        <end position="18"/>
    </location>
</feature>
<feature type="compositionally biased region" description="Basic and acidic residues" evidence="1">
    <location>
        <begin position="80"/>
        <end position="91"/>
    </location>
</feature>
<feature type="compositionally biased region" description="Low complexity" evidence="1">
    <location>
        <begin position="92"/>
        <end position="107"/>
    </location>
</feature>
<accession>A0A8K0RCP9</accession>
<feature type="region of interest" description="Disordered" evidence="1">
    <location>
        <begin position="1"/>
        <end position="67"/>
    </location>
</feature>
<evidence type="ECO:0000313" key="3">
    <source>
        <dbReference type="Proteomes" id="UP000813461"/>
    </source>
</evidence>
<dbReference type="PANTHER" id="PTHR37540">
    <property type="entry name" value="TRANSCRIPTION FACTOR (ACR-2), PUTATIVE-RELATED-RELATED"/>
    <property type="match status" value="1"/>
</dbReference>
<dbReference type="EMBL" id="JAGMVJ010000006">
    <property type="protein sequence ID" value="KAH7089790.1"/>
    <property type="molecule type" value="Genomic_DNA"/>
</dbReference>
<name>A0A8K0RCP9_9PLEO</name>
<reference evidence="2" key="1">
    <citation type="journal article" date="2021" name="Nat. Commun.">
        <title>Genetic determinants of endophytism in the Arabidopsis root mycobiome.</title>
        <authorList>
            <person name="Mesny F."/>
            <person name="Miyauchi S."/>
            <person name="Thiergart T."/>
            <person name="Pickel B."/>
            <person name="Atanasova L."/>
            <person name="Karlsson M."/>
            <person name="Huettel B."/>
            <person name="Barry K.W."/>
            <person name="Haridas S."/>
            <person name="Chen C."/>
            <person name="Bauer D."/>
            <person name="Andreopoulos W."/>
            <person name="Pangilinan J."/>
            <person name="LaButti K."/>
            <person name="Riley R."/>
            <person name="Lipzen A."/>
            <person name="Clum A."/>
            <person name="Drula E."/>
            <person name="Henrissat B."/>
            <person name="Kohler A."/>
            <person name="Grigoriev I.V."/>
            <person name="Martin F.M."/>
            <person name="Hacquard S."/>
        </authorList>
    </citation>
    <scope>NUCLEOTIDE SEQUENCE</scope>
    <source>
        <strain evidence="2">MPI-SDFR-AT-0120</strain>
    </source>
</reference>
<evidence type="ECO:0000256" key="1">
    <source>
        <dbReference type="SAM" id="MobiDB-lite"/>
    </source>
</evidence>